<proteinExistence type="predicted"/>
<protein>
    <submittedName>
        <fullName evidence="1">Uncharacterized protein</fullName>
    </submittedName>
</protein>
<evidence type="ECO:0000313" key="2">
    <source>
        <dbReference type="Proteomes" id="UP001194696"/>
    </source>
</evidence>
<gene>
    <name evidence="1" type="ORF">BGZ96_001905</name>
</gene>
<accession>A0ABQ7JLS0</accession>
<keyword evidence="2" id="KW-1185">Reference proteome</keyword>
<dbReference type="Proteomes" id="UP001194696">
    <property type="component" value="Unassembled WGS sequence"/>
</dbReference>
<organism evidence="1 2">
    <name type="scientific">Linnemannia gamsii</name>
    <dbReference type="NCBI Taxonomy" id="64522"/>
    <lineage>
        <taxon>Eukaryota</taxon>
        <taxon>Fungi</taxon>
        <taxon>Fungi incertae sedis</taxon>
        <taxon>Mucoromycota</taxon>
        <taxon>Mortierellomycotina</taxon>
        <taxon>Mortierellomycetes</taxon>
        <taxon>Mortierellales</taxon>
        <taxon>Mortierellaceae</taxon>
        <taxon>Linnemannia</taxon>
    </lineage>
</organism>
<name>A0ABQ7JLS0_9FUNG</name>
<comment type="caution">
    <text evidence="1">The sequence shown here is derived from an EMBL/GenBank/DDBJ whole genome shotgun (WGS) entry which is preliminary data.</text>
</comment>
<dbReference type="EMBL" id="JAAAIM010001339">
    <property type="protein sequence ID" value="KAG0279581.1"/>
    <property type="molecule type" value="Genomic_DNA"/>
</dbReference>
<evidence type="ECO:0000313" key="1">
    <source>
        <dbReference type="EMBL" id="KAG0279581.1"/>
    </source>
</evidence>
<sequence>MLGLELDKQAKASDGKTTLRSIVEYDIGKQGHSVVAMVAPSESGKTATVIDLFEDLNFAQLAIDVEDMLATIVRTSGVAFNLLDIESEATRLARQRVELELLARFLFLEFLFRKNPDPEPQQFFREQTATTATSTIREPVKVLRMYDGLANQYMLYDVQTKLHSHLEPRRRSLVIALDEAQAAATSILADKFISSSALAAYWITRNPPSALFDAKGEIHRHHRRGFLAPLSATLNRMQATLNRMQATLVILGTALSLLDADHVYAAVGKDINFTRITNFPQFDKDNVYKILLDLVDFSGCEIPPAKRHKLSGRARLSLGIINHLFATGSIEDSKQEILENAIDKRIESVKFDLRHRVRSILVSDQTGEACRPLCRMVLAYQLQNVTMSFSNSQQADFVEMALCRLRPHPHSVHLIMNEPLVIEAVEEELKALNKDPSYIENLDHLHRIVANLGSSSESKGSVLQMLVRRSLQCFNGTRLVDLTFLQDVVLPNWCDNLQLQIDDINTASGFGYKGSVTAADLAFLAHCPSSVEM</sequence>
<reference evidence="1 2" key="1">
    <citation type="journal article" date="2020" name="Fungal Divers.">
        <title>Resolving the Mortierellaceae phylogeny through synthesis of multi-gene phylogenetics and phylogenomics.</title>
        <authorList>
            <person name="Vandepol N."/>
            <person name="Liber J."/>
            <person name="Desiro A."/>
            <person name="Na H."/>
            <person name="Kennedy M."/>
            <person name="Barry K."/>
            <person name="Grigoriev I.V."/>
            <person name="Miller A.N."/>
            <person name="O'Donnell K."/>
            <person name="Stajich J.E."/>
            <person name="Bonito G."/>
        </authorList>
    </citation>
    <scope>NUCLEOTIDE SEQUENCE [LARGE SCALE GENOMIC DNA]</scope>
    <source>
        <strain evidence="1 2">AD045</strain>
    </source>
</reference>